<dbReference type="Gene3D" id="3.30.70.890">
    <property type="entry name" value="GHMP kinase, C-terminal domain"/>
    <property type="match status" value="1"/>
</dbReference>
<evidence type="ECO:0000259" key="10">
    <source>
        <dbReference type="Pfam" id="PF00288"/>
    </source>
</evidence>
<dbReference type="GO" id="GO:0019288">
    <property type="term" value="P:isopentenyl diphosphate biosynthetic process, methylerythritol 4-phosphate pathway"/>
    <property type="evidence" value="ECO:0007669"/>
    <property type="project" value="UniProtKB-UniRule"/>
</dbReference>
<comment type="pathway">
    <text evidence="9">Isoprenoid biosynthesis; isopentenyl diphosphate biosynthesis via DXP pathway; isopentenyl diphosphate from 1-deoxy-D-xylulose 5-phosphate: step 3/6.</text>
</comment>
<dbReference type="GO" id="GO:0050515">
    <property type="term" value="F:4-(cytidine 5'-diphospho)-2-C-methyl-D-erythritol kinase activity"/>
    <property type="evidence" value="ECO:0007669"/>
    <property type="project" value="UniProtKB-UniRule"/>
</dbReference>
<dbReference type="InterPro" id="IPR004424">
    <property type="entry name" value="IspE"/>
</dbReference>
<evidence type="ECO:0000256" key="7">
    <source>
        <dbReference type="ARBA" id="ARBA00022840"/>
    </source>
</evidence>
<keyword evidence="7 9" id="KW-0067">ATP-binding</keyword>
<dbReference type="EC" id="2.7.1.148" evidence="2 9"/>
<dbReference type="PIRSF" id="PIRSF010376">
    <property type="entry name" value="IspE"/>
    <property type="match status" value="1"/>
</dbReference>
<dbReference type="UniPathway" id="UPA00056">
    <property type="reaction ID" value="UER00094"/>
</dbReference>
<evidence type="ECO:0000256" key="4">
    <source>
        <dbReference type="ARBA" id="ARBA00022679"/>
    </source>
</evidence>
<keyword evidence="9" id="KW-0414">Isoprene biosynthesis</keyword>
<dbReference type="SUPFAM" id="SSF54211">
    <property type="entry name" value="Ribosomal protein S5 domain 2-like"/>
    <property type="match status" value="1"/>
</dbReference>
<dbReference type="InterPro" id="IPR006204">
    <property type="entry name" value="GHMP_kinase_N_dom"/>
</dbReference>
<comment type="function">
    <text evidence="9">Catalyzes the phosphorylation of the position 2 hydroxy group of 4-diphosphocytidyl-2C-methyl-D-erythritol.</text>
</comment>
<organism evidence="12 13">
    <name type="scientific">Brockia lithotrophica</name>
    <dbReference type="NCBI Taxonomy" id="933949"/>
    <lineage>
        <taxon>Bacteria</taxon>
        <taxon>Bacillati</taxon>
        <taxon>Bacillota</taxon>
        <taxon>Bacilli</taxon>
        <taxon>Bacillales</taxon>
        <taxon>Bacillales Family X. Incertae Sedis</taxon>
        <taxon>Brockia</taxon>
    </lineage>
</organism>
<comment type="catalytic activity">
    <reaction evidence="9">
        <text>4-CDP-2-C-methyl-D-erythritol + ATP = 4-CDP-2-C-methyl-D-erythritol 2-phosphate + ADP + H(+)</text>
        <dbReference type="Rhea" id="RHEA:18437"/>
        <dbReference type="ChEBI" id="CHEBI:15378"/>
        <dbReference type="ChEBI" id="CHEBI:30616"/>
        <dbReference type="ChEBI" id="CHEBI:57823"/>
        <dbReference type="ChEBI" id="CHEBI:57919"/>
        <dbReference type="ChEBI" id="CHEBI:456216"/>
        <dbReference type="EC" id="2.7.1.148"/>
    </reaction>
</comment>
<sequence>METLHLFAPAKVNLVLEVLGQRPDGYHEIASVFAPLDFGDAVTLTLLEEPVVRLHVRGYAVPAGEENLAVRAALLLGDRFGWKGGVRIDLEKRIPVEAGLGGGSSDAAAVLRGLNLLWGLGIPPEELAALGAELGSDVPYFLWDGFAWVGGRGERVEPFLPFGESPYRLLLVKPRASLATRDVFRQFRSRGGRYSDGGRARKLREALSAGDWEALPELAANDLEEAAKSLLPEIAEVRKRLEELGGRAAFLTGSGPTCVGLFRRGEELSRAREVLVREFPFVQEAAMVGRSLAGNTSLRK</sequence>
<evidence type="ECO:0000256" key="9">
    <source>
        <dbReference type="HAMAP-Rule" id="MF_00061"/>
    </source>
</evidence>
<keyword evidence="6 9" id="KW-0418">Kinase</keyword>
<evidence type="ECO:0000256" key="5">
    <source>
        <dbReference type="ARBA" id="ARBA00022741"/>
    </source>
</evidence>
<dbReference type="PANTHER" id="PTHR43527:SF2">
    <property type="entry name" value="4-DIPHOSPHOCYTIDYL-2-C-METHYL-D-ERYTHRITOL KINASE, CHLOROPLASTIC"/>
    <property type="match status" value="1"/>
</dbReference>
<dbReference type="HAMAP" id="MF_00061">
    <property type="entry name" value="IspE"/>
    <property type="match status" value="1"/>
</dbReference>
<dbReference type="AlphaFoldDB" id="A0A2T5G561"/>
<proteinExistence type="inferred from homology"/>
<comment type="similarity">
    <text evidence="1 9">Belongs to the GHMP kinase family. IspE subfamily.</text>
</comment>
<dbReference type="EMBL" id="PEBW01000006">
    <property type="protein sequence ID" value="PTQ51316.1"/>
    <property type="molecule type" value="Genomic_DNA"/>
</dbReference>
<dbReference type="InterPro" id="IPR020568">
    <property type="entry name" value="Ribosomal_Su5_D2-typ_SF"/>
</dbReference>
<feature type="active site" evidence="9">
    <location>
        <position position="11"/>
    </location>
</feature>
<feature type="active site" evidence="9">
    <location>
        <position position="137"/>
    </location>
</feature>
<dbReference type="GO" id="GO:0016114">
    <property type="term" value="P:terpenoid biosynthetic process"/>
    <property type="evidence" value="ECO:0007669"/>
    <property type="project" value="UniProtKB-UniRule"/>
</dbReference>
<gene>
    <name evidence="9" type="primary">ispE</name>
    <name evidence="12" type="ORF">BLITH_0142</name>
</gene>
<dbReference type="NCBIfam" id="TIGR00154">
    <property type="entry name" value="ispE"/>
    <property type="match status" value="1"/>
</dbReference>
<dbReference type="InterPro" id="IPR014721">
    <property type="entry name" value="Ribsml_uS5_D2-typ_fold_subgr"/>
</dbReference>
<evidence type="ECO:0000313" key="12">
    <source>
        <dbReference type="EMBL" id="PTQ51316.1"/>
    </source>
</evidence>
<evidence type="ECO:0000256" key="1">
    <source>
        <dbReference type="ARBA" id="ARBA00009684"/>
    </source>
</evidence>
<dbReference type="Pfam" id="PF08544">
    <property type="entry name" value="GHMP_kinases_C"/>
    <property type="match status" value="1"/>
</dbReference>
<dbReference type="Gene3D" id="3.30.230.10">
    <property type="match status" value="1"/>
</dbReference>
<keyword evidence="5 9" id="KW-0547">Nucleotide-binding</keyword>
<dbReference type="NCBIfam" id="NF011202">
    <property type="entry name" value="PRK14608.1"/>
    <property type="match status" value="1"/>
</dbReference>
<evidence type="ECO:0000256" key="8">
    <source>
        <dbReference type="ARBA" id="ARBA00032554"/>
    </source>
</evidence>
<dbReference type="PANTHER" id="PTHR43527">
    <property type="entry name" value="4-DIPHOSPHOCYTIDYL-2-C-METHYL-D-ERYTHRITOL KINASE, CHLOROPLASTIC"/>
    <property type="match status" value="1"/>
</dbReference>
<evidence type="ECO:0000256" key="2">
    <source>
        <dbReference type="ARBA" id="ARBA00012052"/>
    </source>
</evidence>
<dbReference type="Pfam" id="PF00288">
    <property type="entry name" value="GHMP_kinases_N"/>
    <property type="match status" value="1"/>
</dbReference>
<dbReference type="SUPFAM" id="SSF55060">
    <property type="entry name" value="GHMP Kinase, C-terminal domain"/>
    <property type="match status" value="1"/>
</dbReference>
<evidence type="ECO:0000256" key="3">
    <source>
        <dbReference type="ARBA" id="ARBA00017473"/>
    </source>
</evidence>
<name>A0A2T5G561_9BACL</name>
<evidence type="ECO:0000259" key="11">
    <source>
        <dbReference type="Pfam" id="PF08544"/>
    </source>
</evidence>
<feature type="domain" description="GHMP kinase C-terminal" evidence="11">
    <location>
        <begin position="204"/>
        <end position="277"/>
    </location>
</feature>
<evidence type="ECO:0000256" key="6">
    <source>
        <dbReference type="ARBA" id="ARBA00022777"/>
    </source>
</evidence>
<accession>A0A2T5G561</accession>
<reference evidence="12 13" key="1">
    <citation type="submission" date="2017-08" db="EMBL/GenBank/DDBJ databases">
        <title>Burning lignite coal seam in the remote Altai Mountains harbors a hydrogen-driven thermophilic microbial community.</title>
        <authorList>
            <person name="Kadnikov V.V."/>
            <person name="Mardanov A.V."/>
            <person name="Ivasenko D."/>
            <person name="Beletsky A.V."/>
            <person name="Karnachuk O.V."/>
            <person name="Ravin N.V."/>
        </authorList>
    </citation>
    <scope>NUCLEOTIDE SEQUENCE [LARGE SCALE GENOMIC DNA]</scope>
    <source>
        <strain evidence="12">AL31</strain>
    </source>
</reference>
<dbReference type="InterPro" id="IPR013750">
    <property type="entry name" value="GHMP_kinase_C_dom"/>
</dbReference>
<comment type="caution">
    <text evidence="12">The sequence shown here is derived from an EMBL/GenBank/DDBJ whole genome shotgun (WGS) entry which is preliminary data.</text>
</comment>
<feature type="binding site" evidence="9">
    <location>
        <begin position="95"/>
        <end position="105"/>
    </location>
    <ligand>
        <name>ATP</name>
        <dbReference type="ChEBI" id="CHEBI:30616"/>
    </ligand>
</feature>
<dbReference type="InterPro" id="IPR036554">
    <property type="entry name" value="GHMP_kinase_C_sf"/>
</dbReference>
<keyword evidence="4 9" id="KW-0808">Transferase</keyword>
<evidence type="ECO:0000313" key="13">
    <source>
        <dbReference type="Proteomes" id="UP000244016"/>
    </source>
</evidence>
<dbReference type="Proteomes" id="UP000244016">
    <property type="component" value="Unassembled WGS sequence"/>
</dbReference>
<dbReference type="GO" id="GO:0005524">
    <property type="term" value="F:ATP binding"/>
    <property type="evidence" value="ECO:0007669"/>
    <property type="project" value="UniProtKB-UniRule"/>
</dbReference>
<protein>
    <recommendedName>
        <fullName evidence="3 9">4-diphosphocytidyl-2-C-methyl-D-erythritol kinase</fullName>
        <shortName evidence="9">CMK</shortName>
        <ecNumber evidence="2 9">2.7.1.148</ecNumber>
    </recommendedName>
    <alternativeName>
        <fullName evidence="8 9">4-(cytidine-5'-diphospho)-2-C-methyl-D-erythritol kinase</fullName>
    </alternativeName>
</protein>
<feature type="domain" description="GHMP kinase N-terminal" evidence="10">
    <location>
        <begin position="67"/>
        <end position="144"/>
    </location>
</feature>